<dbReference type="InParanoid" id="A0A1Z5JLR0"/>
<name>A0A1Z5JLR0_FISSO</name>
<reference evidence="2 3" key="1">
    <citation type="journal article" date="2015" name="Plant Cell">
        <title>Oil accumulation by the oleaginous diatom Fistulifera solaris as revealed by the genome and transcriptome.</title>
        <authorList>
            <person name="Tanaka T."/>
            <person name="Maeda Y."/>
            <person name="Veluchamy A."/>
            <person name="Tanaka M."/>
            <person name="Abida H."/>
            <person name="Marechal E."/>
            <person name="Bowler C."/>
            <person name="Muto M."/>
            <person name="Sunaga Y."/>
            <person name="Tanaka M."/>
            <person name="Yoshino T."/>
            <person name="Taniguchi T."/>
            <person name="Fukuda Y."/>
            <person name="Nemoto M."/>
            <person name="Matsumoto M."/>
            <person name="Wong P.S."/>
            <person name="Aburatani S."/>
            <person name="Fujibuchi W."/>
        </authorList>
    </citation>
    <scope>NUCLEOTIDE SEQUENCE [LARGE SCALE GENOMIC DNA]</scope>
    <source>
        <strain evidence="2 3">JPCC DA0580</strain>
    </source>
</reference>
<evidence type="ECO:0000313" key="2">
    <source>
        <dbReference type="EMBL" id="GAX14955.1"/>
    </source>
</evidence>
<keyword evidence="3" id="KW-1185">Reference proteome</keyword>
<protein>
    <recommendedName>
        <fullName evidence="4">NADH:ubiquinone oxidoreductase intermediate-associated protein 30 domain-containing protein</fullName>
    </recommendedName>
</protein>
<comment type="caution">
    <text evidence="2">The sequence shown here is derived from an EMBL/GenBank/DDBJ whole genome shotgun (WGS) entry which is preliminary data.</text>
</comment>
<organism evidence="2 3">
    <name type="scientific">Fistulifera solaris</name>
    <name type="common">Oleaginous diatom</name>
    <dbReference type="NCBI Taxonomy" id="1519565"/>
    <lineage>
        <taxon>Eukaryota</taxon>
        <taxon>Sar</taxon>
        <taxon>Stramenopiles</taxon>
        <taxon>Ochrophyta</taxon>
        <taxon>Bacillariophyta</taxon>
        <taxon>Bacillariophyceae</taxon>
        <taxon>Bacillariophycidae</taxon>
        <taxon>Naviculales</taxon>
        <taxon>Naviculaceae</taxon>
        <taxon>Fistulifera</taxon>
    </lineage>
</organism>
<accession>A0A1Z5JLR0</accession>
<feature type="chain" id="PRO_5013120127" description="NADH:ubiquinone oxidoreductase intermediate-associated protein 30 domain-containing protein" evidence="1">
    <location>
        <begin position="21"/>
        <end position="268"/>
    </location>
</feature>
<dbReference type="AlphaFoldDB" id="A0A1Z5JLR0"/>
<dbReference type="EMBL" id="BDSP01000087">
    <property type="protein sequence ID" value="GAX14955.1"/>
    <property type="molecule type" value="Genomic_DNA"/>
</dbReference>
<evidence type="ECO:0000256" key="1">
    <source>
        <dbReference type="SAM" id="SignalP"/>
    </source>
</evidence>
<dbReference type="Proteomes" id="UP000198406">
    <property type="component" value="Unassembled WGS sequence"/>
</dbReference>
<evidence type="ECO:0008006" key="4">
    <source>
        <dbReference type="Google" id="ProtNLM"/>
    </source>
</evidence>
<gene>
    <name evidence="2" type="ORF">FisN_12Lh344</name>
</gene>
<sequence>MTRQLLNILLLLRTFLVSKAFLPAFSRRTETKSICYSQSPSEKLVQDAKAMLEKARLLREGLPEDKVVSPSKTPSPWNVPDGPQAATGYRLYIDIGREPGTWMDPRWGVSGKRIELTLDVNFMIDETADSETVQGMVKDNLGGTSLPVMMLRTAESARLRGGFDKMKCNNGGYRIDVSSNPQKSNTLRLFVRAEGTLQGDFGDIYIPQGNLYFSLPAFGDDASQLSRKEGIVTVRQMGWNTGWRREESRIVGVFRALPINDARRLDKF</sequence>
<dbReference type="OrthoDB" id="45740at2759"/>
<proteinExistence type="predicted"/>
<feature type="signal peptide" evidence="1">
    <location>
        <begin position="1"/>
        <end position="20"/>
    </location>
</feature>
<keyword evidence="1" id="KW-0732">Signal</keyword>
<evidence type="ECO:0000313" key="3">
    <source>
        <dbReference type="Proteomes" id="UP000198406"/>
    </source>
</evidence>